<keyword evidence="3" id="KW-1185">Reference proteome</keyword>
<comment type="caution">
    <text evidence="2">The sequence shown here is derived from an EMBL/GenBank/DDBJ whole genome shotgun (WGS) entry which is preliminary data.</text>
</comment>
<sequence>MHSTWLPKGVCNSLEKLIKRFMWGSDGDARKISLVDWETTKAPVENEGLGIKNMNRQNMAFIMKIGMQLLGGENKLWISSVESKISVDRICSTVYLSAKFSVRSAYQSLTPSLADESTECWRRLWKLNIPQRVKTFRWLSLHGKLMTNLERCRRHIANSRDVRCATSRMKTCSMSFDDAHLLCNVIFQRNYCKHRDLVEQSIRVKNELVAREEMDSDRRSNVRTATRWCKPARNWVKVNDDGAVWGPMKMASAGGVIRDDQGRWIVGFAQNLAVKTLKNNSRLTENGAAAIFIHRLLRRDWEVKVDHVHREANSVAYRLAELARGKEIGSVSFRYPPREIEELVEDEAAPVL</sequence>
<dbReference type="EMBL" id="VEPZ02000884">
    <property type="protein sequence ID" value="KAE8712936.1"/>
    <property type="molecule type" value="Genomic_DNA"/>
</dbReference>
<dbReference type="CDD" id="cd06222">
    <property type="entry name" value="RNase_H_like"/>
    <property type="match status" value="1"/>
</dbReference>
<evidence type="ECO:0000313" key="2">
    <source>
        <dbReference type="EMBL" id="KAE8712936.1"/>
    </source>
</evidence>
<dbReference type="PANTHER" id="PTHR47723:SF19">
    <property type="entry name" value="POLYNUCLEOTIDYL TRANSFERASE, RIBONUCLEASE H-LIKE SUPERFAMILY PROTEIN"/>
    <property type="match status" value="1"/>
</dbReference>
<dbReference type="AlphaFoldDB" id="A0A6A3B801"/>
<reference evidence="2" key="1">
    <citation type="submission" date="2019-09" db="EMBL/GenBank/DDBJ databases">
        <title>Draft genome information of white flower Hibiscus syriacus.</title>
        <authorList>
            <person name="Kim Y.-M."/>
        </authorList>
    </citation>
    <scope>NUCLEOTIDE SEQUENCE [LARGE SCALE GENOMIC DNA]</scope>
    <source>
        <strain evidence="2">YM2019G1</strain>
    </source>
</reference>
<name>A0A6A3B801_HIBSY</name>
<dbReference type="PANTHER" id="PTHR47723">
    <property type="entry name" value="OS05G0353850 PROTEIN"/>
    <property type="match status" value="1"/>
</dbReference>
<accession>A0A6A3B801</accession>
<dbReference type="InterPro" id="IPR044730">
    <property type="entry name" value="RNase_H-like_dom_plant"/>
</dbReference>
<dbReference type="InterPro" id="IPR053151">
    <property type="entry name" value="RNase_H-like"/>
</dbReference>
<evidence type="ECO:0000259" key="1">
    <source>
        <dbReference type="Pfam" id="PF13966"/>
    </source>
</evidence>
<dbReference type="Proteomes" id="UP000436088">
    <property type="component" value="Unassembled WGS sequence"/>
</dbReference>
<proteinExistence type="predicted"/>
<dbReference type="Pfam" id="PF13966">
    <property type="entry name" value="zf-RVT"/>
    <property type="match status" value="1"/>
</dbReference>
<protein>
    <recommendedName>
        <fullName evidence="1">Reverse transcriptase zinc-binding domain-containing protein</fullName>
    </recommendedName>
</protein>
<gene>
    <name evidence="2" type="ORF">F3Y22_tig00110221pilonHSYRG00209</name>
</gene>
<dbReference type="InterPro" id="IPR026960">
    <property type="entry name" value="RVT-Znf"/>
</dbReference>
<feature type="domain" description="Reverse transcriptase zinc-binding" evidence="1">
    <location>
        <begin position="100"/>
        <end position="165"/>
    </location>
</feature>
<evidence type="ECO:0000313" key="3">
    <source>
        <dbReference type="Proteomes" id="UP000436088"/>
    </source>
</evidence>
<organism evidence="2 3">
    <name type="scientific">Hibiscus syriacus</name>
    <name type="common">Rose of Sharon</name>
    <dbReference type="NCBI Taxonomy" id="106335"/>
    <lineage>
        <taxon>Eukaryota</taxon>
        <taxon>Viridiplantae</taxon>
        <taxon>Streptophyta</taxon>
        <taxon>Embryophyta</taxon>
        <taxon>Tracheophyta</taxon>
        <taxon>Spermatophyta</taxon>
        <taxon>Magnoliopsida</taxon>
        <taxon>eudicotyledons</taxon>
        <taxon>Gunneridae</taxon>
        <taxon>Pentapetalae</taxon>
        <taxon>rosids</taxon>
        <taxon>malvids</taxon>
        <taxon>Malvales</taxon>
        <taxon>Malvaceae</taxon>
        <taxon>Malvoideae</taxon>
        <taxon>Hibiscus</taxon>
    </lineage>
</organism>